<dbReference type="AlphaFoldDB" id="A0A5N0DYY8"/>
<dbReference type="Proteomes" id="UP000323876">
    <property type="component" value="Unassembled WGS sequence"/>
</dbReference>
<dbReference type="SUPFAM" id="SSF51735">
    <property type="entry name" value="NAD(P)-binding Rossmann-fold domains"/>
    <property type="match status" value="1"/>
</dbReference>
<feature type="domain" description="NAD-specific glutamate dehydrogenase C-terminal" evidence="2">
    <location>
        <begin position="340"/>
        <end position="674"/>
    </location>
</feature>
<sequence>HFWLGDAFASGGSLGYDHKAMGITAKGAWKSVERHFAEMDIDTRSVDFTVVGIGDMSGDVFGNGMLLSEHIRLLAAFDHRHIFLDPNPDTVRSFAERRRMFGLPRSSWLDYDPTLISTGGGVYERSAKAIPVSPEVRAALGIDDGAATLSPPEMIAAILTAPADLLWNGGIGTYVKASSESHADVGDKSNDAVRVDANRMRAKVIGEGGNLGVTALGRVEFSRHGGRINTDALDNSAGVDCSDHEVNLKILLDAMPSGEALEPAERDRLLAEMTDEVAELVLAKNISQNLRLGLSRAEAPVMLGMHRRQIADLAARYGVDRDLEGLPSDAELIRRAADGIGLTSPELANVMAHVKLSLETDLRTNGLPDRPEFESVLPEYFPSVLRTRFGAAIRRHPLRREIVTTMVVNDVIDNAGISYVFRLSEELGSSTGEAVLAFYAAVEIFDLRGLWRDIRTCPAPVTTRDAFEFEVGRTVDRAGRRLLLSRQWPADSAAEVARYRQGLRALAEQSPRWLPGYAADEIRNRAAKWVGHGAPKELAERVFRLIYLFPLLDVLDTAQRCERDPEPVATLYCAVMQHFKIDRLLSALDRLEHGDRWRGLARLAVRDDLYDAVRLLTHDVLTVADPSDSPAAAIGNWELNNRTRVVRAAGALGDIFASGNYGLEALSVAARQLRKVANGGDSRTGTTLLSE</sequence>
<dbReference type="RefSeq" id="WP_150407448.1">
    <property type="nucleotide sequence ID" value="NZ_VXLC01000031.1"/>
</dbReference>
<dbReference type="Gene3D" id="3.40.50.720">
    <property type="entry name" value="NAD(P)-binding Rossmann-like Domain"/>
    <property type="match status" value="1"/>
</dbReference>
<dbReference type="GO" id="GO:0004352">
    <property type="term" value="F:glutamate dehydrogenase (NAD+) activity"/>
    <property type="evidence" value="ECO:0007669"/>
    <property type="project" value="InterPro"/>
</dbReference>
<dbReference type="Pfam" id="PF21074">
    <property type="entry name" value="GDH_C"/>
    <property type="match status" value="1"/>
</dbReference>
<keyword evidence="4" id="KW-1185">Reference proteome</keyword>
<feature type="non-terminal residue" evidence="3">
    <location>
        <position position="1"/>
    </location>
</feature>
<evidence type="ECO:0000259" key="1">
    <source>
        <dbReference type="Pfam" id="PF05088"/>
    </source>
</evidence>
<dbReference type="OrthoDB" id="9758052at2"/>
<evidence type="ECO:0000259" key="2">
    <source>
        <dbReference type="Pfam" id="PF21074"/>
    </source>
</evidence>
<feature type="domain" description="NAD-glutamate dehydrogenase catalytic" evidence="1">
    <location>
        <begin position="1"/>
        <end position="293"/>
    </location>
</feature>
<dbReference type="InterPro" id="IPR007780">
    <property type="entry name" value="NAD_Glu_DH_bac"/>
</dbReference>
<dbReference type="EMBL" id="VXLC01000031">
    <property type="protein sequence ID" value="KAA8881923.1"/>
    <property type="molecule type" value="Genomic_DNA"/>
</dbReference>
<proteinExistence type="predicted"/>
<dbReference type="Pfam" id="PF05088">
    <property type="entry name" value="Bac_GDH_CD"/>
    <property type="match status" value="1"/>
</dbReference>
<dbReference type="InterPro" id="IPR028971">
    <property type="entry name" value="NAD-GDH_cat"/>
</dbReference>
<protein>
    <submittedName>
        <fullName evidence="3">NAD-glutamate dehydrogenase</fullName>
    </submittedName>
</protein>
<dbReference type="PANTHER" id="PTHR43403">
    <property type="entry name" value="NAD-SPECIFIC GLUTAMATE DEHYDROGENASE"/>
    <property type="match status" value="1"/>
</dbReference>
<evidence type="ECO:0000313" key="3">
    <source>
        <dbReference type="EMBL" id="KAA8881923.1"/>
    </source>
</evidence>
<evidence type="ECO:0000313" key="4">
    <source>
        <dbReference type="Proteomes" id="UP000323876"/>
    </source>
</evidence>
<dbReference type="GO" id="GO:0006538">
    <property type="term" value="P:L-glutamate catabolic process"/>
    <property type="evidence" value="ECO:0007669"/>
    <property type="project" value="InterPro"/>
</dbReference>
<dbReference type="GO" id="GO:0004069">
    <property type="term" value="F:L-aspartate:2-oxoglutarate aminotransferase activity"/>
    <property type="evidence" value="ECO:0007669"/>
    <property type="project" value="InterPro"/>
</dbReference>
<dbReference type="InterPro" id="IPR036291">
    <property type="entry name" value="NAD(P)-bd_dom_sf"/>
</dbReference>
<comment type="caution">
    <text evidence="3">The sequence shown here is derived from an EMBL/GenBank/DDBJ whole genome shotgun (WGS) entry which is preliminary data.</text>
</comment>
<organism evidence="3 4">
    <name type="scientific">Nocardia colli</name>
    <dbReference type="NCBI Taxonomy" id="2545717"/>
    <lineage>
        <taxon>Bacteria</taxon>
        <taxon>Bacillati</taxon>
        <taxon>Actinomycetota</taxon>
        <taxon>Actinomycetes</taxon>
        <taxon>Mycobacteriales</taxon>
        <taxon>Nocardiaceae</taxon>
        <taxon>Nocardia</taxon>
    </lineage>
</organism>
<gene>
    <name evidence="3" type="ORF">F3087_40370</name>
</gene>
<accession>A0A5N0DYY8</accession>
<name>A0A5N0DYY8_9NOCA</name>
<dbReference type="InterPro" id="IPR048381">
    <property type="entry name" value="GDH_C"/>
</dbReference>
<dbReference type="PANTHER" id="PTHR43403:SF1">
    <property type="entry name" value="NAD-SPECIFIC GLUTAMATE DEHYDROGENASE"/>
    <property type="match status" value="1"/>
</dbReference>
<reference evidence="3 4" key="1">
    <citation type="submission" date="2019-09" db="EMBL/GenBank/DDBJ databases">
        <authorList>
            <person name="Wang X."/>
        </authorList>
    </citation>
    <scope>NUCLEOTIDE SEQUENCE [LARGE SCALE GENOMIC DNA]</scope>
    <source>
        <strain evidence="3 4">CICC 11023</strain>
    </source>
</reference>